<evidence type="ECO:0000313" key="1">
    <source>
        <dbReference type="EMBL" id="AVT44489.1"/>
    </source>
</evidence>
<organism evidence="1 2">
    <name type="scientific">Bifidobacterium adolescentis</name>
    <dbReference type="NCBI Taxonomy" id="1680"/>
    <lineage>
        <taxon>Bacteria</taxon>
        <taxon>Bacillati</taxon>
        <taxon>Actinomycetota</taxon>
        <taxon>Actinomycetes</taxon>
        <taxon>Bifidobacteriales</taxon>
        <taxon>Bifidobacteriaceae</taxon>
        <taxon>Bifidobacterium</taxon>
    </lineage>
</organism>
<dbReference type="EMBL" id="CP028341">
    <property type="protein sequence ID" value="AVT44489.1"/>
    <property type="molecule type" value="Genomic_DNA"/>
</dbReference>
<sequence length="63" mass="6640">MCPIRPKWTSKVLWGMLGMSFSGESDIQSDVGVPGMSVSAESGIQSGLRAVMMSDSGESVTWG</sequence>
<gene>
    <name evidence="1" type="ORF">C8077_00055</name>
</gene>
<protein>
    <submittedName>
        <fullName evidence="1">Uncharacterized protein</fullName>
    </submittedName>
</protein>
<reference evidence="1 2" key="1">
    <citation type="submission" date="2018-03" db="EMBL/GenBank/DDBJ databases">
        <authorList>
            <person name="Keele B.F."/>
        </authorList>
    </citation>
    <scope>NUCLEOTIDE SEQUENCE [LARGE SCALE GENOMIC DNA]</scope>
    <source>
        <strain evidence="1 2">1-11</strain>
    </source>
</reference>
<evidence type="ECO:0000313" key="2">
    <source>
        <dbReference type="Proteomes" id="UP000241454"/>
    </source>
</evidence>
<accession>A0A2R4G0W3</accession>
<name>A0A2R4G0W3_BIFAD</name>
<proteinExistence type="predicted"/>
<dbReference type="AlphaFoldDB" id="A0A2R4G0W3"/>
<dbReference type="Proteomes" id="UP000241454">
    <property type="component" value="Chromosome"/>
</dbReference>